<keyword evidence="4" id="KW-1185">Reference proteome</keyword>
<feature type="domain" description="DUF7903" evidence="2">
    <location>
        <begin position="195"/>
        <end position="368"/>
    </location>
</feature>
<name>A0AAV7DXC9_ARIFI</name>
<reference evidence="3 4" key="1">
    <citation type="submission" date="2021-07" db="EMBL/GenBank/DDBJ databases">
        <title>The Aristolochia fimbriata genome: insights into angiosperm evolution, floral development and chemical biosynthesis.</title>
        <authorList>
            <person name="Jiao Y."/>
        </authorList>
    </citation>
    <scope>NUCLEOTIDE SEQUENCE [LARGE SCALE GENOMIC DNA]</scope>
    <source>
        <strain evidence="3">IBCAS-2021</strain>
        <tissue evidence="3">Leaf</tissue>
    </source>
</reference>
<evidence type="ECO:0000259" key="2">
    <source>
        <dbReference type="Pfam" id="PF25475"/>
    </source>
</evidence>
<dbReference type="AlphaFoldDB" id="A0AAV7DXC9"/>
<dbReference type="InterPro" id="IPR057225">
    <property type="entry name" value="DUF7903"/>
</dbReference>
<feature type="region of interest" description="Disordered" evidence="1">
    <location>
        <begin position="1"/>
        <end position="20"/>
    </location>
</feature>
<protein>
    <recommendedName>
        <fullName evidence="2">DUF7903 domain-containing protein</fullName>
    </recommendedName>
</protein>
<gene>
    <name evidence="3" type="ORF">H6P81_020321</name>
</gene>
<feature type="compositionally biased region" description="Basic residues" evidence="1">
    <location>
        <begin position="1"/>
        <end position="12"/>
    </location>
</feature>
<dbReference type="EMBL" id="JAINDJ010000008">
    <property type="protein sequence ID" value="KAG9440156.1"/>
    <property type="molecule type" value="Genomic_DNA"/>
</dbReference>
<evidence type="ECO:0000313" key="4">
    <source>
        <dbReference type="Proteomes" id="UP000825729"/>
    </source>
</evidence>
<accession>A0AAV7DXC9</accession>
<comment type="caution">
    <text evidence="3">The sequence shown here is derived from an EMBL/GenBank/DDBJ whole genome shotgun (WGS) entry which is preliminary data.</text>
</comment>
<dbReference type="PANTHER" id="PTHR35481">
    <property type="entry name" value="DNA-DIRECTED RNA POLYMERASE SUBUNIT ALPHA"/>
    <property type="match status" value="1"/>
</dbReference>
<evidence type="ECO:0000256" key="1">
    <source>
        <dbReference type="SAM" id="MobiDB-lite"/>
    </source>
</evidence>
<evidence type="ECO:0000313" key="3">
    <source>
        <dbReference type="EMBL" id="KAG9440156.1"/>
    </source>
</evidence>
<organism evidence="3 4">
    <name type="scientific">Aristolochia fimbriata</name>
    <name type="common">White veined hardy Dutchman's pipe vine</name>
    <dbReference type="NCBI Taxonomy" id="158543"/>
    <lineage>
        <taxon>Eukaryota</taxon>
        <taxon>Viridiplantae</taxon>
        <taxon>Streptophyta</taxon>
        <taxon>Embryophyta</taxon>
        <taxon>Tracheophyta</taxon>
        <taxon>Spermatophyta</taxon>
        <taxon>Magnoliopsida</taxon>
        <taxon>Magnoliidae</taxon>
        <taxon>Piperales</taxon>
        <taxon>Aristolochiaceae</taxon>
        <taxon>Aristolochia</taxon>
    </lineage>
</organism>
<dbReference type="PANTHER" id="PTHR35481:SF1">
    <property type="entry name" value="DNA-DIRECTED RNA POLYMERASE SUBUNIT ALPHA"/>
    <property type="match status" value="1"/>
</dbReference>
<proteinExistence type="predicted"/>
<sequence>MAYIPPHKRHSSSKPSPTPEKFVQEFDKKLNLGSRPGLLENRNQQFSQSGKIVYAPSSISRWWPIGLMDGLCPSSVKLQPVPCELIERKGGEKPLAFVHDCLSKEENEMEQDLIKSPWSSITEEFLLDLQVAAQNVRKQMEMEGSFLVKPSLVARFGKVLFHGGPSMTPNVILKSVAAESSSRNKVNKIFYTNVEDRLRPKSTITCKCTVKKDGSELVIEKLNQVRHLVIDISCLNKSLDVRLMLCRKFLMTSLADEEQGIVELVNSAIIDPSVKGGLRWPYGKQSLQDRFSVVGIWHTKHTIFKNQKMQLKLRSADRFDFQTSMGETAEEVTLKMSALAKQLVELEAEEGVIAEMVQETLKLIWENFLSCDCSFPWIPKT</sequence>
<dbReference type="Pfam" id="PF25475">
    <property type="entry name" value="DUF7903"/>
    <property type="match status" value="1"/>
</dbReference>
<dbReference type="Proteomes" id="UP000825729">
    <property type="component" value="Unassembled WGS sequence"/>
</dbReference>